<evidence type="ECO:0000313" key="3">
    <source>
        <dbReference type="Proteomes" id="UP000568380"/>
    </source>
</evidence>
<proteinExistence type="predicted"/>
<evidence type="ECO:0000256" key="1">
    <source>
        <dbReference type="SAM" id="MobiDB-lite"/>
    </source>
</evidence>
<keyword evidence="3" id="KW-1185">Reference proteome</keyword>
<reference evidence="2 3" key="1">
    <citation type="submission" date="2020-08" db="EMBL/GenBank/DDBJ databases">
        <title>Genomic Encyclopedia of Type Strains, Phase IV (KMG-IV): sequencing the most valuable type-strain genomes for metagenomic binning, comparative biology and taxonomic classification.</title>
        <authorList>
            <person name="Goeker M."/>
        </authorList>
    </citation>
    <scope>NUCLEOTIDE SEQUENCE [LARGE SCALE GENOMIC DNA]</scope>
    <source>
        <strain evidence="2 3">DSM 45385</strain>
    </source>
</reference>
<dbReference type="EMBL" id="JACHIN010000011">
    <property type="protein sequence ID" value="MBB5081771.1"/>
    <property type="molecule type" value="Genomic_DNA"/>
</dbReference>
<evidence type="ECO:0000313" key="2">
    <source>
        <dbReference type="EMBL" id="MBB5081771.1"/>
    </source>
</evidence>
<dbReference type="AlphaFoldDB" id="A0A7W8AAT5"/>
<name>A0A7W8AAT5_9ACTN</name>
<protein>
    <submittedName>
        <fullName evidence="2">Uncharacterized protein</fullName>
    </submittedName>
</protein>
<dbReference type="Proteomes" id="UP000568380">
    <property type="component" value="Unassembled WGS sequence"/>
</dbReference>
<feature type="region of interest" description="Disordered" evidence="1">
    <location>
        <begin position="1"/>
        <end position="37"/>
    </location>
</feature>
<accession>A0A7W8AAT5</accession>
<comment type="caution">
    <text evidence="2">The sequence shown here is derived from an EMBL/GenBank/DDBJ whole genome shotgun (WGS) entry which is preliminary data.</text>
</comment>
<sequence>MSTIGPARTMPTPSPSPSEAMVACPTRAVLPPGRGGS</sequence>
<gene>
    <name evidence="2" type="ORF">HNR40_007266</name>
</gene>
<organism evidence="2 3">
    <name type="scientific">Nonomuraea endophytica</name>
    <dbReference type="NCBI Taxonomy" id="714136"/>
    <lineage>
        <taxon>Bacteria</taxon>
        <taxon>Bacillati</taxon>
        <taxon>Actinomycetota</taxon>
        <taxon>Actinomycetes</taxon>
        <taxon>Streptosporangiales</taxon>
        <taxon>Streptosporangiaceae</taxon>
        <taxon>Nonomuraea</taxon>
    </lineage>
</organism>